<dbReference type="Gene3D" id="3.40.1710.10">
    <property type="entry name" value="abc type-2 transporter like domain"/>
    <property type="match status" value="1"/>
</dbReference>
<dbReference type="Pfam" id="PF12698">
    <property type="entry name" value="ABC2_membrane_3"/>
    <property type="match status" value="1"/>
</dbReference>
<feature type="transmembrane region" description="Helical" evidence="5">
    <location>
        <begin position="237"/>
        <end position="261"/>
    </location>
</feature>
<keyword evidence="4 5" id="KW-0472">Membrane</keyword>
<dbReference type="AlphaFoldDB" id="A0A7X2IPF4"/>
<evidence type="ECO:0000256" key="3">
    <source>
        <dbReference type="ARBA" id="ARBA00022989"/>
    </source>
</evidence>
<feature type="transmembrane region" description="Helical" evidence="5">
    <location>
        <begin position="324"/>
        <end position="344"/>
    </location>
</feature>
<evidence type="ECO:0000256" key="1">
    <source>
        <dbReference type="ARBA" id="ARBA00004141"/>
    </source>
</evidence>
<keyword evidence="8" id="KW-1185">Reference proteome</keyword>
<evidence type="ECO:0000256" key="5">
    <source>
        <dbReference type="SAM" id="Phobius"/>
    </source>
</evidence>
<feature type="domain" description="ABC-2 type transporter transmembrane" evidence="6">
    <location>
        <begin position="17"/>
        <end position="392"/>
    </location>
</feature>
<gene>
    <name evidence="7" type="ORF">GJ700_16045</name>
</gene>
<accession>A0A7X2IPF4</accession>
<evidence type="ECO:0000256" key="2">
    <source>
        <dbReference type="ARBA" id="ARBA00022692"/>
    </source>
</evidence>
<comment type="subcellular location">
    <subcellularLocation>
        <location evidence="1">Membrane</location>
        <topology evidence="1">Multi-pass membrane protein</topology>
    </subcellularLocation>
</comment>
<proteinExistence type="predicted"/>
<keyword evidence="2 5" id="KW-0812">Transmembrane</keyword>
<dbReference type="PANTHER" id="PTHR43471">
    <property type="entry name" value="ABC TRANSPORTER PERMEASE"/>
    <property type="match status" value="1"/>
</dbReference>
<name>A0A7X2IPF4_9BURK</name>
<dbReference type="InterPro" id="IPR013525">
    <property type="entry name" value="ABC2_TM"/>
</dbReference>
<evidence type="ECO:0000259" key="6">
    <source>
        <dbReference type="Pfam" id="PF12698"/>
    </source>
</evidence>
<reference evidence="7 8" key="1">
    <citation type="submission" date="2019-11" db="EMBL/GenBank/DDBJ databases">
        <title>Novel species isolated from a subtropical stream in China.</title>
        <authorList>
            <person name="Lu H."/>
        </authorList>
    </citation>
    <scope>NUCLEOTIDE SEQUENCE [LARGE SCALE GENOMIC DNA]</scope>
    <source>
        <strain evidence="7 8">FT92W</strain>
    </source>
</reference>
<keyword evidence="3 5" id="KW-1133">Transmembrane helix</keyword>
<feature type="transmembrane region" description="Helical" evidence="5">
    <location>
        <begin position="375"/>
        <end position="400"/>
    </location>
</feature>
<protein>
    <submittedName>
        <fullName evidence="7">ABC transporter permease subunit</fullName>
    </submittedName>
</protein>
<dbReference type="GO" id="GO:0016020">
    <property type="term" value="C:membrane"/>
    <property type="evidence" value="ECO:0007669"/>
    <property type="project" value="UniProtKB-SubCell"/>
</dbReference>
<feature type="transmembrane region" description="Helical" evidence="5">
    <location>
        <begin position="184"/>
        <end position="207"/>
    </location>
</feature>
<evidence type="ECO:0000313" key="7">
    <source>
        <dbReference type="EMBL" id="MRV73223.1"/>
    </source>
</evidence>
<dbReference type="PANTHER" id="PTHR43471:SF3">
    <property type="entry name" value="ABC TRANSPORTER PERMEASE PROTEIN NATB"/>
    <property type="match status" value="1"/>
</dbReference>
<dbReference type="GO" id="GO:0140359">
    <property type="term" value="F:ABC-type transporter activity"/>
    <property type="evidence" value="ECO:0007669"/>
    <property type="project" value="InterPro"/>
</dbReference>
<evidence type="ECO:0000256" key="4">
    <source>
        <dbReference type="ARBA" id="ARBA00023136"/>
    </source>
</evidence>
<comment type="caution">
    <text evidence="7">The sequence shown here is derived from an EMBL/GenBank/DDBJ whole genome shotgun (WGS) entry which is preliminary data.</text>
</comment>
<organism evidence="7 8">
    <name type="scientific">Pseudoduganella rivuli</name>
    <dbReference type="NCBI Taxonomy" id="2666085"/>
    <lineage>
        <taxon>Bacteria</taxon>
        <taxon>Pseudomonadati</taxon>
        <taxon>Pseudomonadota</taxon>
        <taxon>Betaproteobacteria</taxon>
        <taxon>Burkholderiales</taxon>
        <taxon>Oxalobacteraceae</taxon>
        <taxon>Telluria group</taxon>
        <taxon>Pseudoduganella</taxon>
    </lineage>
</organism>
<sequence>MWTIYLKEILELARDRKTFVFTVLIPIFAMPLIFAAFGYFSSSMFDKARRAQLPYAVFGQEYAPELAQRFAREKGFREVRLGSEAEIRQAIDQDIIKFALVIPPGYQDRLDDRRQAEVALHYNSAVMVDLIRKRVQAVVEAQNAELRESALSALNLNQQQLRFALHPIRLDEHSTAGKREQMGALVGGMLPYLLLMGCLMAAMYPAIDLGAGEKERGTLETLLLAPVPRSSIVLAKFFVLFTVGLVSSLLMVGSMSALLFIAGSTPPGHPDPTGQTGLADMAAMMQSIGAGDLAMVALMLAPTAAMFAAILLSLSIYAKSYKEAAGLISPLMLLSLLPTMVALLPGVELNWMWAMVPLTNVSLAMKELVKGTMDYRMFAVILASTTISAGALLALCRWWFNREQVLFRN</sequence>
<feature type="transmembrane region" description="Helical" evidence="5">
    <location>
        <begin position="20"/>
        <end position="40"/>
    </location>
</feature>
<dbReference type="EMBL" id="WKJJ01000009">
    <property type="protein sequence ID" value="MRV73223.1"/>
    <property type="molecule type" value="Genomic_DNA"/>
</dbReference>
<dbReference type="Proteomes" id="UP000446768">
    <property type="component" value="Unassembled WGS sequence"/>
</dbReference>
<evidence type="ECO:0000313" key="8">
    <source>
        <dbReference type="Proteomes" id="UP000446768"/>
    </source>
</evidence>
<dbReference type="RefSeq" id="WP_154375564.1">
    <property type="nucleotide sequence ID" value="NZ_WKJJ01000009.1"/>
</dbReference>
<feature type="transmembrane region" description="Helical" evidence="5">
    <location>
        <begin position="293"/>
        <end position="318"/>
    </location>
</feature>